<dbReference type="InParanoid" id="A0A0U5J6P1"/>
<dbReference type="Gene3D" id="3.90.79.10">
    <property type="entry name" value="Nucleoside Triphosphate Pyrophosphohydrolase"/>
    <property type="match status" value="1"/>
</dbReference>
<dbReference type="Pfam" id="PF00633">
    <property type="entry name" value="HHH"/>
    <property type="match status" value="1"/>
</dbReference>
<dbReference type="CDD" id="cd00056">
    <property type="entry name" value="ENDO3c"/>
    <property type="match status" value="1"/>
</dbReference>
<keyword evidence="10 14" id="KW-0408">Iron</keyword>
<dbReference type="GO" id="GO:0000701">
    <property type="term" value="F:purine-specific mismatch base pair DNA N-glycosylase activity"/>
    <property type="evidence" value="ECO:0007669"/>
    <property type="project" value="UniProtKB-EC"/>
</dbReference>
<dbReference type="GO" id="GO:0046872">
    <property type="term" value="F:metal ion binding"/>
    <property type="evidence" value="ECO:0007669"/>
    <property type="project" value="UniProtKB-UniRule"/>
</dbReference>
<comment type="catalytic activity">
    <reaction evidence="1 14">
        <text>Hydrolyzes free adenine bases from 7,8-dihydro-8-oxoguanine:adenine mismatched double-stranded DNA, leaving an apurinic site.</text>
        <dbReference type="EC" id="3.2.2.31"/>
    </reaction>
</comment>
<dbReference type="EMBL" id="LN879502">
    <property type="protein sequence ID" value="CUI15721.1"/>
    <property type="molecule type" value="Genomic_DNA"/>
</dbReference>
<evidence type="ECO:0000313" key="17">
    <source>
        <dbReference type="Proteomes" id="UP000069902"/>
    </source>
</evidence>
<evidence type="ECO:0000256" key="9">
    <source>
        <dbReference type="ARBA" id="ARBA00022801"/>
    </source>
</evidence>
<dbReference type="SUPFAM" id="SSF55811">
    <property type="entry name" value="Nudix"/>
    <property type="match status" value="1"/>
</dbReference>
<dbReference type="InterPro" id="IPR011257">
    <property type="entry name" value="DNA_glycosylase"/>
</dbReference>
<dbReference type="STRING" id="389348.PNK_0083"/>
<dbReference type="NCBIfam" id="TIGR01084">
    <property type="entry name" value="mutY"/>
    <property type="match status" value="1"/>
</dbReference>
<dbReference type="InterPro" id="IPR029119">
    <property type="entry name" value="MutY_C"/>
</dbReference>
<dbReference type="GO" id="GO:0035485">
    <property type="term" value="F:adenine/guanine mispair binding"/>
    <property type="evidence" value="ECO:0007669"/>
    <property type="project" value="TreeGrafter"/>
</dbReference>
<evidence type="ECO:0000313" key="16">
    <source>
        <dbReference type="EMBL" id="CUI15721.1"/>
    </source>
</evidence>
<dbReference type="InterPro" id="IPR044298">
    <property type="entry name" value="MIG/MutY"/>
</dbReference>
<keyword evidence="6" id="KW-0004">4Fe-4S</keyword>
<dbReference type="EC" id="3.2.2.31" evidence="4 14"/>
<evidence type="ECO:0000256" key="12">
    <source>
        <dbReference type="ARBA" id="ARBA00023204"/>
    </source>
</evidence>
<evidence type="ECO:0000256" key="14">
    <source>
        <dbReference type="RuleBase" id="RU365096"/>
    </source>
</evidence>
<dbReference type="InterPro" id="IPR000445">
    <property type="entry name" value="HhH_motif"/>
</dbReference>
<dbReference type="SMART" id="SM00478">
    <property type="entry name" value="ENDO3c"/>
    <property type="match status" value="1"/>
</dbReference>
<dbReference type="GO" id="GO:0032357">
    <property type="term" value="F:oxidized purine DNA binding"/>
    <property type="evidence" value="ECO:0007669"/>
    <property type="project" value="TreeGrafter"/>
</dbReference>
<dbReference type="FunFam" id="1.10.340.30:FF:000002">
    <property type="entry name" value="Adenine DNA glycosylase"/>
    <property type="match status" value="1"/>
</dbReference>
<keyword evidence="13 14" id="KW-0326">Glycosidase</keyword>
<organism evidence="16 17">
    <name type="scientific">Candidatus Protochlamydia naegleriophila</name>
    <dbReference type="NCBI Taxonomy" id="389348"/>
    <lineage>
        <taxon>Bacteria</taxon>
        <taxon>Pseudomonadati</taxon>
        <taxon>Chlamydiota</taxon>
        <taxon>Chlamydiia</taxon>
        <taxon>Parachlamydiales</taxon>
        <taxon>Parachlamydiaceae</taxon>
        <taxon>Candidatus Protochlamydia</taxon>
    </lineage>
</organism>
<evidence type="ECO:0000256" key="6">
    <source>
        <dbReference type="ARBA" id="ARBA00022485"/>
    </source>
</evidence>
<accession>A0A0U5J6P1</accession>
<comment type="cofactor">
    <cofactor evidence="14">
        <name>[4Fe-4S] cluster</name>
        <dbReference type="ChEBI" id="CHEBI:49883"/>
    </cofactor>
    <text evidence="14">Binds 1 [4Fe-4S] cluster.</text>
</comment>
<keyword evidence="11" id="KW-0411">Iron-sulfur</keyword>
<dbReference type="GO" id="GO:0051539">
    <property type="term" value="F:4 iron, 4 sulfur cluster binding"/>
    <property type="evidence" value="ECO:0007669"/>
    <property type="project" value="UniProtKB-UniRule"/>
</dbReference>
<evidence type="ECO:0000256" key="1">
    <source>
        <dbReference type="ARBA" id="ARBA00000843"/>
    </source>
</evidence>
<keyword evidence="9 16" id="KW-0378">Hydrolase</keyword>
<evidence type="ECO:0000256" key="7">
    <source>
        <dbReference type="ARBA" id="ARBA00022723"/>
    </source>
</evidence>
<evidence type="ECO:0000259" key="15">
    <source>
        <dbReference type="SMART" id="SM00478"/>
    </source>
</evidence>
<dbReference type="FunCoup" id="A0A0U5J6P1">
    <property type="interactions" value="327"/>
</dbReference>
<dbReference type="PATRIC" id="fig|389348.3.peg.100"/>
<evidence type="ECO:0000256" key="4">
    <source>
        <dbReference type="ARBA" id="ARBA00012045"/>
    </source>
</evidence>
<dbReference type="InterPro" id="IPR023170">
    <property type="entry name" value="HhH_base_excis_C"/>
</dbReference>
<dbReference type="GO" id="GO:0006298">
    <property type="term" value="P:mismatch repair"/>
    <property type="evidence" value="ECO:0007669"/>
    <property type="project" value="TreeGrafter"/>
</dbReference>
<dbReference type="GO" id="GO:0034039">
    <property type="term" value="F:8-oxo-7,8-dihydroguanine DNA N-glycosylase activity"/>
    <property type="evidence" value="ECO:0007669"/>
    <property type="project" value="TreeGrafter"/>
</dbReference>
<gene>
    <name evidence="16" type="primary">mutY</name>
    <name evidence="16" type="ORF">PNK_0083</name>
</gene>
<keyword evidence="17" id="KW-1185">Reference proteome</keyword>
<dbReference type="PANTHER" id="PTHR42944">
    <property type="entry name" value="ADENINE DNA GLYCOSYLASE"/>
    <property type="match status" value="1"/>
</dbReference>
<dbReference type="CDD" id="cd03431">
    <property type="entry name" value="NUDIX_DNA_Glycosylase_C-MutY"/>
    <property type="match status" value="1"/>
</dbReference>
<dbReference type="AlphaFoldDB" id="A0A0U5J6P1"/>
<comment type="similarity">
    <text evidence="3 14">Belongs to the Nth/MutY family.</text>
</comment>
<dbReference type="InterPro" id="IPR003265">
    <property type="entry name" value="HhH-GPD_domain"/>
</dbReference>
<evidence type="ECO:0000256" key="2">
    <source>
        <dbReference type="ARBA" id="ARBA00002933"/>
    </source>
</evidence>
<protein>
    <recommendedName>
        <fullName evidence="5 14">Adenine DNA glycosylase</fullName>
        <ecNumber evidence="4 14">3.2.2.31</ecNumber>
    </recommendedName>
</protein>
<comment type="function">
    <text evidence="2">Adenine glycosylase active on G-A mispairs. MutY also corrects error-prone DNA synthesis past GO lesions which are due to the oxidatively damaged form of guanine: 7,8-dihydro-8-oxoguanine (8-oxo-dGTP).</text>
</comment>
<reference evidence="17" key="1">
    <citation type="submission" date="2015-09" db="EMBL/GenBank/DDBJ databases">
        <authorList>
            <person name="Bertelli C."/>
        </authorList>
    </citation>
    <scope>NUCLEOTIDE SEQUENCE [LARGE SCALE GENOMIC DNA]</scope>
    <source>
        <strain evidence="17">KNic</strain>
    </source>
</reference>
<keyword evidence="12" id="KW-0234">DNA repair</keyword>
<dbReference type="InterPro" id="IPR015797">
    <property type="entry name" value="NUDIX_hydrolase-like_dom_sf"/>
</dbReference>
<keyword evidence="7" id="KW-0479">Metal-binding</keyword>
<dbReference type="KEGG" id="pnl:PNK_0083"/>
<dbReference type="Pfam" id="PF14815">
    <property type="entry name" value="NUDIX_4"/>
    <property type="match status" value="1"/>
</dbReference>
<dbReference type="PANTHER" id="PTHR42944:SF1">
    <property type="entry name" value="ADENINE DNA GLYCOSYLASE"/>
    <property type="match status" value="1"/>
</dbReference>
<dbReference type="GO" id="GO:0006284">
    <property type="term" value="P:base-excision repair"/>
    <property type="evidence" value="ECO:0007669"/>
    <property type="project" value="UniProtKB-UniRule"/>
</dbReference>
<sequence length="352" mass="39888">MDVQFEHEKLKEWFLAEKRELPWRNNPDPYAVWISEVMLQQTQVAVVLPYFLRWMELFPTIPALASASLDEVIKAWEGLGYYSRARNLHEGARYLVAHFEGQLPSDEEQLAKIKGLGPYTIGAILSFAFHQKKAAVDGNVLRVLARYFQIEEDIAKASTVKKIRALTESFLPDEEPWIVGEALIELGATVCQRKAQCGECPLQAGCRSFRHGLVDQLPIKSRAAKTEHLYRAVAVIQSAGYFLVKRGKKGEIMSDLYEFPFFETARDGMTPQQLQRHINSQFGLSVKAGQSLPSVEHGFTRYQARLDPVIFACAHRLAVPDLEWLDVEALKQRAFSSGHRRIFQGLQALIDG</sequence>
<evidence type="ECO:0000256" key="13">
    <source>
        <dbReference type="ARBA" id="ARBA00023295"/>
    </source>
</evidence>
<dbReference type="InterPro" id="IPR005760">
    <property type="entry name" value="A/G_AdeGlyc_MutY"/>
</dbReference>
<dbReference type="Pfam" id="PF00730">
    <property type="entry name" value="HhH-GPD"/>
    <property type="match status" value="1"/>
</dbReference>
<dbReference type="Proteomes" id="UP000069902">
    <property type="component" value="Chromosome cPNK"/>
</dbReference>
<dbReference type="SUPFAM" id="SSF48150">
    <property type="entry name" value="DNA-glycosylase"/>
    <property type="match status" value="1"/>
</dbReference>
<name>A0A0U5J6P1_9BACT</name>
<dbReference type="Gene3D" id="1.10.1670.10">
    <property type="entry name" value="Helix-hairpin-Helix base-excision DNA repair enzymes (C-terminal)"/>
    <property type="match status" value="1"/>
</dbReference>
<proteinExistence type="inferred from homology"/>
<evidence type="ECO:0000256" key="3">
    <source>
        <dbReference type="ARBA" id="ARBA00008343"/>
    </source>
</evidence>
<keyword evidence="8 14" id="KW-0227">DNA damage</keyword>
<evidence type="ECO:0000256" key="5">
    <source>
        <dbReference type="ARBA" id="ARBA00022023"/>
    </source>
</evidence>
<evidence type="ECO:0000256" key="10">
    <source>
        <dbReference type="ARBA" id="ARBA00023004"/>
    </source>
</evidence>
<evidence type="ECO:0000256" key="11">
    <source>
        <dbReference type="ARBA" id="ARBA00023014"/>
    </source>
</evidence>
<evidence type="ECO:0000256" key="8">
    <source>
        <dbReference type="ARBA" id="ARBA00022763"/>
    </source>
</evidence>
<dbReference type="Gene3D" id="1.10.340.30">
    <property type="entry name" value="Hypothetical protein, domain 2"/>
    <property type="match status" value="1"/>
</dbReference>
<feature type="domain" description="HhH-GPD" evidence="15">
    <location>
        <begin position="38"/>
        <end position="189"/>
    </location>
</feature>